<dbReference type="Pfam" id="PF06414">
    <property type="entry name" value="Zeta_toxin"/>
    <property type="match status" value="1"/>
</dbReference>
<accession>B7LKZ6</accession>
<dbReference type="HOGENOM" id="CLU_899392_0_0_6"/>
<name>B7LKZ6_ESCF3</name>
<evidence type="ECO:0000256" key="1">
    <source>
        <dbReference type="ARBA" id="ARBA00022741"/>
    </source>
</evidence>
<feature type="domain" description="Zeta toxin" evidence="3">
    <location>
        <begin position="103"/>
        <end position="284"/>
    </location>
</feature>
<dbReference type="GO" id="GO:0016301">
    <property type="term" value="F:kinase activity"/>
    <property type="evidence" value="ECO:0007669"/>
    <property type="project" value="InterPro"/>
</dbReference>
<keyword evidence="1" id="KW-0547">Nucleotide-binding</keyword>
<dbReference type="InterPro" id="IPR027417">
    <property type="entry name" value="P-loop_NTPase"/>
</dbReference>
<dbReference type="Proteomes" id="UP000000745">
    <property type="component" value="Chromosome"/>
</dbReference>
<dbReference type="InterPro" id="IPR010488">
    <property type="entry name" value="Zeta_toxin_domain"/>
</dbReference>
<evidence type="ECO:0000313" key="5">
    <source>
        <dbReference type="Proteomes" id="UP000000745"/>
    </source>
</evidence>
<proteinExistence type="predicted"/>
<dbReference type="EMBL" id="CU928158">
    <property type="protein sequence ID" value="CAQ91537.1"/>
    <property type="molecule type" value="Genomic_DNA"/>
</dbReference>
<dbReference type="SUPFAM" id="SSF52540">
    <property type="entry name" value="P-loop containing nucleoside triphosphate hydrolases"/>
    <property type="match status" value="1"/>
</dbReference>
<sequence>MLMATLMEKDALLNGASQCIAFLSNIVDNRSISSCQDSVDDLTRLVGYRDYLYSTPAEFVDFTQGKSHLQQVRTQYQREFNNTAHSENKVSFDSIWQRLTNHEVTPQQHPIGFVLGGQPGAGKSSLIELAKRETKNNIMIINGDDFRFLHPDFNYIYQTYGDDFVTHTAKFSGETVERAIERAIVGKLNIVVEGTFRNAATPLQTLKKLKDAGYQTNVMIKTTSATVSWESTNERYNKDKEAGNIARKVDKNHHDIVTDLLTENASKVFASNLADKFAVYAREKMIFSSQAASNDNIATLIQNEISGNSQE</sequence>
<gene>
    <name evidence="4" type="ordered locus">EFER_4114</name>
</gene>
<dbReference type="KEGG" id="efe:EFER_4114"/>
<reference evidence="5" key="1">
    <citation type="journal article" date="2009" name="PLoS Genet.">
        <title>Organised genome dynamics in the Escherichia coli species results in highly diverse adaptive paths.</title>
        <authorList>
            <person name="Touchon M."/>
            <person name="Hoede C."/>
            <person name="Tenaillon O."/>
            <person name="Barbe V."/>
            <person name="Baeriswyl S."/>
            <person name="Bidet P."/>
            <person name="Bingen E."/>
            <person name="Bonacorsi S."/>
            <person name="Bouchier C."/>
            <person name="Bouvet O."/>
            <person name="Calteau A."/>
            <person name="Chiapello H."/>
            <person name="Clermont O."/>
            <person name="Cruveiller S."/>
            <person name="Danchin A."/>
            <person name="Diard M."/>
            <person name="Dossat C."/>
            <person name="Karoui M.E."/>
            <person name="Frapy E."/>
            <person name="Garry L."/>
            <person name="Ghigo J.M."/>
            <person name="Gilles A.M."/>
            <person name="Johnson J."/>
            <person name="Le Bouguenec C."/>
            <person name="Lescat M."/>
            <person name="Mangenot S."/>
            <person name="Martinez-Jehanne V."/>
            <person name="Matic I."/>
            <person name="Nassif X."/>
            <person name="Oztas S."/>
            <person name="Petit M.A."/>
            <person name="Pichon C."/>
            <person name="Rouy Z."/>
            <person name="Ruf C.S."/>
            <person name="Schneider D."/>
            <person name="Tourret J."/>
            <person name="Vacherie B."/>
            <person name="Vallenet D."/>
            <person name="Medigue C."/>
            <person name="Rocha E.P.C."/>
            <person name="Denamur E."/>
        </authorList>
    </citation>
    <scope>NUCLEOTIDE SEQUENCE [LARGE SCALE GENOMIC DNA]</scope>
    <source>
        <strain evidence="5">ATCC 35469 / DSM 13698 / BCRC 15582 / CCUG 18766 / IAM 14443 / JCM 21226 / LMG 7866 / NBRC 102419 / NCTC 12128 / CDC 0568-73</strain>
    </source>
</reference>
<keyword evidence="5" id="KW-1185">Reference proteome</keyword>
<dbReference type="GO" id="GO:0005524">
    <property type="term" value="F:ATP binding"/>
    <property type="evidence" value="ECO:0007669"/>
    <property type="project" value="UniProtKB-KW"/>
</dbReference>
<keyword evidence="2" id="KW-0067">ATP-binding</keyword>
<evidence type="ECO:0000313" key="4">
    <source>
        <dbReference type="EMBL" id="CAQ91537.1"/>
    </source>
</evidence>
<dbReference type="Gene3D" id="3.40.50.300">
    <property type="entry name" value="P-loop containing nucleotide triphosphate hydrolases"/>
    <property type="match status" value="1"/>
</dbReference>
<protein>
    <submittedName>
        <fullName evidence="4">Zeta toxin poison-antidote element</fullName>
    </submittedName>
</protein>
<dbReference type="AlphaFoldDB" id="B7LKZ6"/>
<evidence type="ECO:0000259" key="3">
    <source>
        <dbReference type="Pfam" id="PF06414"/>
    </source>
</evidence>
<organism evidence="4 5">
    <name type="scientific">Escherichia fergusonii (strain ATCC 35469 / DSM 13698 / CCUG 18766 / IAM 14443 / JCM 21226 / LMG 7866 / NBRC 102419 / NCTC 12128 / CDC 0568-73)</name>
    <dbReference type="NCBI Taxonomy" id="585054"/>
    <lineage>
        <taxon>Bacteria</taxon>
        <taxon>Pseudomonadati</taxon>
        <taxon>Pseudomonadota</taxon>
        <taxon>Gammaproteobacteria</taxon>
        <taxon>Enterobacterales</taxon>
        <taxon>Enterobacteriaceae</taxon>
        <taxon>Escherichia</taxon>
    </lineage>
</organism>
<evidence type="ECO:0000256" key="2">
    <source>
        <dbReference type="ARBA" id="ARBA00022840"/>
    </source>
</evidence>